<keyword evidence="1" id="KW-0479">Metal-binding</keyword>
<feature type="domain" description="CCHC-type" evidence="2">
    <location>
        <begin position="416"/>
        <end position="432"/>
    </location>
</feature>
<organism evidence="3 4">
    <name type="scientific">Perkinsus olseni</name>
    <name type="common">Perkinsus atlanticus</name>
    <dbReference type="NCBI Taxonomy" id="32597"/>
    <lineage>
        <taxon>Eukaryota</taxon>
        <taxon>Sar</taxon>
        <taxon>Alveolata</taxon>
        <taxon>Perkinsozoa</taxon>
        <taxon>Perkinsea</taxon>
        <taxon>Perkinsida</taxon>
        <taxon>Perkinsidae</taxon>
        <taxon>Perkinsus</taxon>
    </lineage>
</organism>
<feature type="non-terminal residue" evidence="3">
    <location>
        <position position="562"/>
    </location>
</feature>
<protein>
    <recommendedName>
        <fullName evidence="2">CCHC-type domain-containing protein</fullName>
    </recommendedName>
</protein>
<evidence type="ECO:0000256" key="1">
    <source>
        <dbReference type="PROSITE-ProRule" id="PRU00047"/>
    </source>
</evidence>
<keyword evidence="4" id="KW-1185">Reference proteome</keyword>
<name>A0A7J6SDW2_PEROL</name>
<evidence type="ECO:0000313" key="4">
    <source>
        <dbReference type="Proteomes" id="UP000553632"/>
    </source>
</evidence>
<reference evidence="3 4" key="1">
    <citation type="submission" date="2020-04" db="EMBL/GenBank/DDBJ databases">
        <title>Perkinsus olseni comparative genomics.</title>
        <authorList>
            <person name="Bogema D.R."/>
        </authorList>
    </citation>
    <scope>NUCLEOTIDE SEQUENCE [LARGE SCALE GENOMIC DNA]</scope>
    <source>
        <strain evidence="3 4">ATCC PRA-207</strain>
    </source>
</reference>
<dbReference type="InterPro" id="IPR036875">
    <property type="entry name" value="Znf_CCHC_sf"/>
</dbReference>
<dbReference type="SUPFAM" id="SSF57756">
    <property type="entry name" value="Retrovirus zinc finger-like domains"/>
    <property type="match status" value="1"/>
</dbReference>
<dbReference type="AlphaFoldDB" id="A0A7J6SDW2"/>
<dbReference type="EMBL" id="JABANO010018956">
    <property type="protein sequence ID" value="KAF4730997.1"/>
    <property type="molecule type" value="Genomic_DNA"/>
</dbReference>
<dbReference type="PROSITE" id="PS50158">
    <property type="entry name" value="ZF_CCHC"/>
    <property type="match status" value="1"/>
</dbReference>
<gene>
    <name evidence="3" type="ORF">FOZ63_004638</name>
</gene>
<dbReference type="Gene3D" id="4.10.60.10">
    <property type="entry name" value="Zinc finger, CCHC-type"/>
    <property type="match status" value="1"/>
</dbReference>
<sequence>FVLGQLKYEEIEAKAIDGVDLTSEFQKLHLECSDGDAFNKLVSAIRNKLQRWGAASKKDVVVVATTVIAAVKYGAILEGVEGDWVVSLSLYVAKQVSAMKHPTTTWHKDRTADLNQALVSFLKLKEEEADATSSSVRMRAQDNLLPERSLGSDKNEKAMFRLWSELPLSFGEQWKGPSKKIPYPAFKARIQKAAIVYGLPDRALQYFLIRNLGGALREEIEELVQPGDSASVCLESIWKYLDGKYADTFSMSESISRWEELKQQSGESVVDFCARLDMEAQLLKSLGYHDLSETDRAVRLRAGMNSQLHRQMRRYVGPEFKIMDYTTLRRYAEHHEEDLNQKESTQEKYNKKLDKKTFPATDGSSEKLQLKCSRCLKVGHMMKNCRARSPGDYANRCHICGIRSHQATNCPQTSPKCVACGKQGHLIYVCPNPIAQSNAKFTAKTPAAAADVKKEESQAQEYALKISQDSIADAHAVDVLNVDDQQAADAWSVKLSTKPNLCPITIEDISIYGLVDSGSSAAFIKSSIVDKLVEKGYKLRVYPIRNVSAIYADGSKKNIEKE</sequence>
<dbReference type="GO" id="GO:0008270">
    <property type="term" value="F:zinc ion binding"/>
    <property type="evidence" value="ECO:0007669"/>
    <property type="project" value="UniProtKB-KW"/>
</dbReference>
<proteinExistence type="predicted"/>
<evidence type="ECO:0000259" key="2">
    <source>
        <dbReference type="PROSITE" id="PS50158"/>
    </source>
</evidence>
<keyword evidence="1" id="KW-0863">Zinc-finger</keyword>
<dbReference type="SMART" id="SM00343">
    <property type="entry name" value="ZnF_C2HC"/>
    <property type="match status" value="3"/>
</dbReference>
<comment type="caution">
    <text evidence="3">The sequence shown here is derived from an EMBL/GenBank/DDBJ whole genome shotgun (WGS) entry which is preliminary data.</text>
</comment>
<dbReference type="InterPro" id="IPR001878">
    <property type="entry name" value="Znf_CCHC"/>
</dbReference>
<feature type="non-terminal residue" evidence="3">
    <location>
        <position position="1"/>
    </location>
</feature>
<accession>A0A7J6SDW2</accession>
<dbReference type="Proteomes" id="UP000553632">
    <property type="component" value="Unassembled WGS sequence"/>
</dbReference>
<evidence type="ECO:0000313" key="3">
    <source>
        <dbReference type="EMBL" id="KAF4730997.1"/>
    </source>
</evidence>
<dbReference type="GO" id="GO:0003676">
    <property type="term" value="F:nucleic acid binding"/>
    <property type="evidence" value="ECO:0007669"/>
    <property type="project" value="InterPro"/>
</dbReference>
<keyword evidence="1" id="KW-0862">Zinc</keyword>